<accession>A0A2T0WVL2</accession>
<dbReference type="EMBL" id="PVTR01000001">
    <property type="protein sequence ID" value="PRY90720.1"/>
    <property type="molecule type" value="Genomic_DNA"/>
</dbReference>
<evidence type="ECO:0000313" key="1">
    <source>
        <dbReference type="EMBL" id="PRY90720.1"/>
    </source>
</evidence>
<comment type="caution">
    <text evidence="1">The sequence shown here is derived from an EMBL/GenBank/DDBJ whole genome shotgun (WGS) entry which is preliminary data.</text>
</comment>
<dbReference type="AlphaFoldDB" id="A0A2T0WVL2"/>
<reference evidence="1 2" key="1">
    <citation type="submission" date="2018-03" db="EMBL/GenBank/DDBJ databases">
        <title>Genomic Encyclopedia of Archaeal and Bacterial Type Strains, Phase II (KMG-II): from individual species to whole genera.</title>
        <authorList>
            <person name="Goeker M."/>
        </authorList>
    </citation>
    <scope>NUCLEOTIDE SEQUENCE [LARGE SCALE GENOMIC DNA]</scope>
    <source>
        <strain evidence="1 2">DSM 27929</strain>
    </source>
</reference>
<keyword evidence="2" id="KW-1185">Reference proteome</keyword>
<organism evidence="1 2">
    <name type="scientific">Mongoliibacter ruber</name>
    <dbReference type="NCBI Taxonomy" id="1750599"/>
    <lineage>
        <taxon>Bacteria</taxon>
        <taxon>Pseudomonadati</taxon>
        <taxon>Bacteroidota</taxon>
        <taxon>Cytophagia</taxon>
        <taxon>Cytophagales</taxon>
        <taxon>Cyclobacteriaceae</taxon>
        <taxon>Mongoliibacter</taxon>
    </lineage>
</organism>
<sequence>MNQHYHHISNIEFLHEYYGGDKFNGFTVNWTSETASLMDNLQLMVKPGFGGISILCSDIELLSSEDSTIFLRISPKDPLFFNYTDFGQEFSPKAGIFLFSNHKGINKDGVMHQEDYVSTKDCIKVINREIVQEIASKFNDSDFQVWEGIEPVLELRHFTGLMSEISEKFFFIEKNKNRQAFYKPRGGMEKKPFGLIALNVYDIYSAYKQSEKMASFEIKFKNRKTVWKYILTDKVYEKFTDLSIMDTQENGVSFKEGEFEIRPDWKVKCFESETEIPFRIDLNRRFQVLEKSKEGRQNGKLIHKQLPEAKPDQIHLNGDNTGIFYSHIYI</sequence>
<dbReference type="RefSeq" id="WP_106131945.1">
    <property type="nucleotide sequence ID" value="NZ_PVTR01000001.1"/>
</dbReference>
<name>A0A2T0WVL2_9BACT</name>
<dbReference type="Proteomes" id="UP000238157">
    <property type="component" value="Unassembled WGS sequence"/>
</dbReference>
<evidence type="ECO:0000313" key="2">
    <source>
        <dbReference type="Proteomes" id="UP000238157"/>
    </source>
</evidence>
<gene>
    <name evidence="1" type="ORF">CLW00_101385</name>
</gene>
<proteinExistence type="predicted"/>
<dbReference type="OrthoDB" id="654620at2"/>
<protein>
    <submittedName>
        <fullName evidence="1">Uncharacterized protein</fullName>
    </submittedName>
</protein>